<evidence type="ECO:0000256" key="3">
    <source>
        <dbReference type="ARBA" id="ARBA00023054"/>
    </source>
</evidence>
<comment type="subcellular location">
    <subcellularLocation>
        <location evidence="1 5">Nucleus</location>
        <location evidence="1 5">Nucleolus</location>
    </subcellularLocation>
</comment>
<feature type="compositionally biased region" description="Basic and acidic residues" evidence="6">
    <location>
        <begin position="64"/>
        <end position="76"/>
    </location>
</feature>
<evidence type="ECO:0000259" key="7">
    <source>
        <dbReference type="Pfam" id="PF03914"/>
    </source>
</evidence>
<dbReference type="EMBL" id="BIMX01000032">
    <property type="protein sequence ID" value="GCF01412.1"/>
    <property type="molecule type" value="Genomic_DNA"/>
</dbReference>
<feature type="compositionally biased region" description="Basic and acidic residues" evidence="6">
    <location>
        <begin position="87"/>
        <end position="119"/>
    </location>
</feature>
<dbReference type="Proteomes" id="UP000301737">
    <property type="component" value="Unassembled WGS sequence"/>
</dbReference>
<evidence type="ECO:0000256" key="4">
    <source>
        <dbReference type="ARBA" id="ARBA00023242"/>
    </source>
</evidence>
<dbReference type="PANTHER" id="PTHR14428">
    <property type="entry name" value="NUCLEOLAR COMPLEX PROTEIN 3"/>
    <property type="match status" value="1"/>
</dbReference>
<accession>A0A4C2EBU1</accession>
<evidence type="ECO:0000313" key="10">
    <source>
        <dbReference type="Proteomes" id="UP000301737"/>
    </source>
</evidence>
<feature type="compositionally biased region" description="Acidic residues" evidence="6">
    <location>
        <begin position="120"/>
        <end position="133"/>
    </location>
</feature>
<evidence type="ECO:0000256" key="2">
    <source>
        <dbReference type="ARBA" id="ARBA00007797"/>
    </source>
</evidence>
<dbReference type="Pfam" id="PF03914">
    <property type="entry name" value="CBF"/>
    <property type="match status" value="1"/>
</dbReference>
<dbReference type="InterPro" id="IPR005612">
    <property type="entry name" value="CCAAT-binding_factor"/>
</dbReference>
<keyword evidence="4" id="KW-0539">Nucleus</keyword>
<dbReference type="SUPFAM" id="SSF48371">
    <property type="entry name" value="ARM repeat"/>
    <property type="match status" value="1"/>
</dbReference>
<keyword evidence="10" id="KW-1185">Reference proteome</keyword>
<dbReference type="AlphaFoldDB" id="A0A4C2EBU1"/>
<evidence type="ECO:0000259" key="8">
    <source>
        <dbReference type="Pfam" id="PF07540"/>
    </source>
</evidence>
<dbReference type="Pfam" id="PF07540">
    <property type="entry name" value="NOC3p"/>
    <property type="match status" value="1"/>
</dbReference>
<comment type="function">
    <text evidence="5">Required for synthesis of 60S ribosomal subunits and the transport of pre-ribosomes from the nucleoplasm to the cytoplasm.</text>
</comment>
<feature type="domain" description="CCAAT-binding factor" evidence="7">
    <location>
        <begin position="483"/>
        <end position="659"/>
    </location>
</feature>
<proteinExistence type="inferred from homology"/>
<feature type="region of interest" description="Disordered" evidence="6">
    <location>
        <begin position="359"/>
        <end position="400"/>
    </location>
</feature>
<reference evidence="9 10" key="1">
    <citation type="submission" date="2019-01" db="EMBL/GenBank/DDBJ databases">
        <title>Draft Genome Sequencing of Zygosaccharomyces mellis Ca-7.</title>
        <authorList>
            <person name="Shiwa Y."/>
            <person name="Kanesaki Y."/>
            <person name="Ishige T."/>
            <person name="Mura K."/>
            <person name="Hori T."/>
            <person name="Tamura T."/>
        </authorList>
    </citation>
    <scope>NUCLEOTIDE SEQUENCE [LARGE SCALE GENOMIC DNA]</scope>
    <source>
        <strain evidence="9 10">Ca-7</strain>
    </source>
</reference>
<keyword evidence="5" id="KW-0690">Ribosome biogenesis</keyword>
<dbReference type="InterPro" id="IPR011501">
    <property type="entry name" value="Noc3_N"/>
</dbReference>
<comment type="caution">
    <text evidence="9">The sequence shown here is derived from an EMBL/GenBank/DDBJ whole genome shotgun (WGS) entry which is preliminary data.</text>
</comment>
<name>A0A4C2EBU1_9SACH</name>
<evidence type="ECO:0000256" key="1">
    <source>
        <dbReference type="ARBA" id="ARBA00004604"/>
    </source>
</evidence>
<comment type="similarity">
    <text evidence="2 5">Belongs to the CBF/MAK21 family.</text>
</comment>
<evidence type="ECO:0000256" key="5">
    <source>
        <dbReference type="PIRNR" id="PIRNR028977"/>
    </source>
</evidence>
<dbReference type="GO" id="GO:0003682">
    <property type="term" value="F:chromatin binding"/>
    <property type="evidence" value="ECO:0007669"/>
    <property type="project" value="TreeGrafter"/>
</dbReference>
<dbReference type="GO" id="GO:0042254">
    <property type="term" value="P:ribosome biogenesis"/>
    <property type="evidence" value="ECO:0007669"/>
    <property type="project" value="UniProtKB-KW"/>
</dbReference>
<feature type="region of interest" description="Disordered" evidence="6">
    <location>
        <begin position="44"/>
        <end position="142"/>
    </location>
</feature>
<protein>
    <recommendedName>
        <fullName evidence="5">Nucleolar complex-associated protein 3</fullName>
    </recommendedName>
</protein>
<dbReference type="GO" id="GO:0006270">
    <property type="term" value="P:DNA replication initiation"/>
    <property type="evidence" value="ECO:0007669"/>
    <property type="project" value="TreeGrafter"/>
</dbReference>
<dbReference type="InterPro" id="IPR016024">
    <property type="entry name" value="ARM-type_fold"/>
</dbReference>
<organism evidence="9 10">
    <name type="scientific">Zygosaccharomyces mellis</name>
    <dbReference type="NCBI Taxonomy" id="42258"/>
    <lineage>
        <taxon>Eukaryota</taxon>
        <taxon>Fungi</taxon>
        <taxon>Dikarya</taxon>
        <taxon>Ascomycota</taxon>
        <taxon>Saccharomycotina</taxon>
        <taxon>Saccharomycetes</taxon>
        <taxon>Saccharomycetales</taxon>
        <taxon>Saccharomycetaceae</taxon>
        <taxon>Zygosaccharomyces</taxon>
    </lineage>
</organism>
<dbReference type="PANTHER" id="PTHR14428:SF5">
    <property type="entry name" value="NUCLEOLAR COMPLEX PROTEIN 3 HOMOLOG"/>
    <property type="match status" value="1"/>
</dbReference>
<gene>
    <name evidence="9" type="primary">NOC3</name>
    <name evidence="9" type="ORF">ZYGM_001042</name>
</gene>
<sequence length="672" mass="77127">MGSRKRSQSEIKSAIVKKRKHEDTLLEQGSFGATGKDIFEGDDMYEDALSKQSDDDSWENLEQDYEKRSRTLRNQEDTMVEGLPIKIDGKIERKMIKQEPKKKESVDHSDESEKNKDVSENDSESEEEKEEDEKEHIPDTEEKIIQLKEEIADLVEKILENPEENVPALSRLCRMVKSKNPNTCKFSMLALVPVFKSIIPGYRIRPLTELEKRERVSKEVGRLRHFEQSLVGIYKNYVDVLKELSKVPNNDDPLKVQMGALATQAANELISNASHFNFRTEMFSLIIRRICKPNLRADSMSERSIKTLESILNDDKDGIISLEIVRILCKTAKIRKYNVEESVINILLSLDVLSDYDPNTKEEHDREKIKMKKKDRVHLSKKQRKSRKEMKQIEEEMRKAEQSVTVEERERNQAEILQHVFFLYLNILKVQNPKLVGAVLEGLVKFGNMANFELLGDFLEVMKELINDADLNYMSSTEVRKVLLCIVSSFSIVSNHSQMKFNMDLSSFVDALYALLPSISLDANIELSHKSMRLADPLGSEILKPSVNVSTKAELLLKALDYIFFRSKSGTKQRAAAFTKRIYMCVEHTPEKTSIALLKFLDKLMNKYPEIGGLYSTEDRIGNGKFIMEAETPALCNPESATLWENSLLINHYCPTVVKGIRFLGNRSKESH</sequence>
<dbReference type="InterPro" id="IPR016903">
    <property type="entry name" value="Nucleolar_cplx-assoc_3"/>
</dbReference>
<feature type="compositionally biased region" description="Basic and acidic residues" evidence="6">
    <location>
        <begin position="359"/>
        <end position="368"/>
    </location>
</feature>
<dbReference type="OrthoDB" id="10263597at2759"/>
<evidence type="ECO:0000313" key="9">
    <source>
        <dbReference type="EMBL" id="GCF01412.1"/>
    </source>
</evidence>
<keyword evidence="3" id="KW-0175">Coiled coil</keyword>
<feature type="compositionally biased region" description="Basic and acidic residues" evidence="6">
    <location>
        <begin position="389"/>
        <end position="400"/>
    </location>
</feature>
<evidence type="ECO:0000256" key="6">
    <source>
        <dbReference type="SAM" id="MobiDB-lite"/>
    </source>
</evidence>
<dbReference type="PIRSF" id="PIRSF028977">
    <property type="entry name" value="Nucleolar_complex_p3"/>
    <property type="match status" value="1"/>
</dbReference>
<feature type="compositionally biased region" description="Basic residues" evidence="6">
    <location>
        <begin position="369"/>
        <end position="388"/>
    </location>
</feature>
<feature type="domain" description="Nucleolar complex-associated protein 3 N-terminal" evidence="8">
    <location>
        <begin position="146"/>
        <end position="237"/>
    </location>
</feature>
<dbReference type="GO" id="GO:0005730">
    <property type="term" value="C:nucleolus"/>
    <property type="evidence" value="ECO:0007669"/>
    <property type="project" value="UniProtKB-SubCell"/>
</dbReference>